<gene>
    <name evidence="2" type="ORF">D1825_04910</name>
</gene>
<evidence type="ECO:0000256" key="1">
    <source>
        <dbReference type="SAM" id="SignalP"/>
    </source>
</evidence>
<protein>
    <submittedName>
        <fullName evidence="2">Uncharacterized protein</fullName>
    </submittedName>
</protein>
<dbReference type="Proteomes" id="UP000283374">
    <property type="component" value="Unassembled WGS sequence"/>
</dbReference>
<evidence type="ECO:0000313" key="2">
    <source>
        <dbReference type="EMBL" id="RHA43723.1"/>
    </source>
</evidence>
<proteinExistence type="predicted"/>
<sequence>MWGSSWTKRATAGVTVVALGATMSVAAATGASAASCSATKSTSITVHATATEYDFQTKIDHSGKVEVTKRRYYSKNTPIANHTITVLACKDTKSKKWKPLHFSVKARNGELAYRVLNGKAKVDSKGMAVTVNKISASKVYLTTIACNTKPQKLTPLTVTRALTQIPVPGPFVIGVGQATVGLLLPKAPAKKYYCGTVGTQFTASWKLNAVGKASISFGSTKHAIRATNAMWNEAPGPYYRSVQTTHQRSVVITK</sequence>
<dbReference type="AlphaFoldDB" id="A0A413RP76"/>
<reference evidence="2 3" key="1">
    <citation type="submission" date="2018-08" db="EMBL/GenBank/DDBJ databases">
        <title>Cellulomonas rhizosphaerae sp. nov., a novel actinomycete isolated from soil.</title>
        <authorList>
            <person name="Tian Y."/>
        </authorList>
    </citation>
    <scope>NUCLEOTIDE SEQUENCE [LARGE SCALE GENOMIC DNA]</scope>
    <source>
        <strain evidence="2 3">NEAU-TCZ24</strain>
    </source>
</reference>
<keyword evidence="3" id="KW-1185">Reference proteome</keyword>
<organism evidence="2 3">
    <name type="scientific">Cellulomonas rhizosphaerae</name>
    <dbReference type="NCBI Taxonomy" id="2293719"/>
    <lineage>
        <taxon>Bacteria</taxon>
        <taxon>Bacillati</taxon>
        <taxon>Actinomycetota</taxon>
        <taxon>Actinomycetes</taxon>
        <taxon>Micrococcales</taxon>
        <taxon>Cellulomonadaceae</taxon>
        <taxon>Cellulomonas</taxon>
    </lineage>
</organism>
<evidence type="ECO:0000313" key="3">
    <source>
        <dbReference type="Proteomes" id="UP000283374"/>
    </source>
</evidence>
<feature type="chain" id="PRO_5019192849" evidence="1">
    <location>
        <begin position="34"/>
        <end position="254"/>
    </location>
</feature>
<dbReference type="OrthoDB" id="9841358at2"/>
<feature type="signal peptide" evidence="1">
    <location>
        <begin position="1"/>
        <end position="33"/>
    </location>
</feature>
<dbReference type="EMBL" id="QWKP01000145">
    <property type="protein sequence ID" value="RHA43723.1"/>
    <property type="molecule type" value="Genomic_DNA"/>
</dbReference>
<name>A0A413RP76_9CELL</name>
<comment type="caution">
    <text evidence="2">The sequence shown here is derived from an EMBL/GenBank/DDBJ whole genome shotgun (WGS) entry which is preliminary data.</text>
</comment>
<accession>A0A413RP76</accession>
<keyword evidence="1" id="KW-0732">Signal</keyword>
<dbReference type="RefSeq" id="WP_118766337.1">
    <property type="nucleotide sequence ID" value="NZ_QWKP01000145.1"/>
</dbReference>